<organism evidence="2 3">
    <name type="scientific">Acidocella aromatica</name>
    <dbReference type="NCBI Taxonomy" id="1303579"/>
    <lineage>
        <taxon>Bacteria</taxon>
        <taxon>Pseudomonadati</taxon>
        <taxon>Pseudomonadota</taxon>
        <taxon>Alphaproteobacteria</taxon>
        <taxon>Acetobacterales</taxon>
        <taxon>Acidocellaceae</taxon>
        <taxon>Acidocella</taxon>
    </lineage>
</organism>
<proteinExistence type="predicted"/>
<evidence type="ECO:0000313" key="2">
    <source>
        <dbReference type="EMBL" id="MBB5374485.1"/>
    </source>
</evidence>
<sequence>MAGSPAGVGDVGFEALTADPNGPPEPMDPKLTIANGAANGGQRQAEQFGGGLDREEGRGRFRGGGGEGRHG</sequence>
<feature type="region of interest" description="Disordered" evidence="1">
    <location>
        <begin position="1"/>
        <end position="71"/>
    </location>
</feature>
<evidence type="ECO:0000256" key="1">
    <source>
        <dbReference type="SAM" id="MobiDB-lite"/>
    </source>
</evidence>
<reference evidence="2 3" key="1">
    <citation type="submission" date="2020-08" db="EMBL/GenBank/DDBJ databases">
        <title>Genomic Encyclopedia of Type Strains, Phase IV (KMG-IV): sequencing the most valuable type-strain genomes for metagenomic binning, comparative biology and taxonomic classification.</title>
        <authorList>
            <person name="Goeker M."/>
        </authorList>
    </citation>
    <scope>NUCLEOTIDE SEQUENCE [LARGE SCALE GENOMIC DNA]</scope>
    <source>
        <strain evidence="2 3">DSM 27026</strain>
    </source>
</reference>
<keyword evidence="3" id="KW-1185">Reference proteome</keyword>
<accession>A0A840VMY6</accession>
<evidence type="ECO:0000313" key="3">
    <source>
        <dbReference type="Proteomes" id="UP000553706"/>
    </source>
</evidence>
<comment type="caution">
    <text evidence="2">The sequence shown here is derived from an EMBL/GenBank/DDBJ whole genome shotgun (WGS) entry which is preliminary data.</text>
</comment>
<dbReference type="EMBL" id="JACHFJ010000019">
    <property type="protein sequence ID" value="MBB5374485.1"/>
    <property type="molecule type" value="Genomic_DNA"/>
</dbReference>
<protein>
    <submittedName>
        <fullName evidence="2">Uncharacterized protein</fullName>
    </submittedName>
</protein>
<dbReference type="AlphaFoldDB" id="A0A840VMY6"/>
<dbReference type="Proteomes" id="UP000553706">
    <property type="component" value="Unassembled WGS sequence"/>
</dbReference>
<feature type="compositionally biased region" description="Gly residues" evidence="1">
    <location>
        <begin position="62"/>
        <end position="71"/>
    </location>
</feature>
<gene>
    <name evidence="2" type="ORF">HNP71_002759</name>
</gene>
<name>A0A840VMY6_9PROT</name>